<accession>A0A1E5FIG2</accession>
<comment type="caution">
    <text evidence="2">The sequence shown here is derived from an EMBL/GenBank/DDBJ whole genome shotgun (WGS) entry which is preliminary data.</text>
</comment>
<dbReference type="InterPro" id="IPR052746">
    <property type="entry name" value="MlaB_ABC_Transporter"/>
</dbReference>
<dbReference type="Proteomes" id="UP000722957">
    <property type="component" value="Unassembled WGS sequence"/>
</dbReference>
<dbReference type="Proteomes" id="UP000786185">
    <property type="component" value="Unassembled WGS sequence"/>
</dbReference>
<dbReference type="Proteomes" id="UP000078309">
    <property type="component" value="Unassembled WGS sequence"/>
</dbReference>
<sequence length="103" mass="11532">MLTPHQTDEQLMLKLDGELTIYEARNLFEQLTPFVSHSEKIAIELSQVTALDSSCVQVLMAFKKARIEQGCELIHHSEVVVDVLGKLGLVGWFHDPIVLSSSQ</sequence>
<proteinExistence type="predicted"/>
<dbReference type="Proteomes" id="UP000726136">
    <property type="component" value="Unassembled WGS sequence"/>
</dbReference>
<dbReference type="InterPro" id="IPR058548">
    <property type="entry name" value="MlaB-like_STAS"/>
</dbReference>
<evidence type="ECO:0000313" key="4">
    <source>
        <dbReference type="EMBL" id="MBF4433052.1"/>
    </source>
</evidence>
<reference evidence="5" key="3">
    <citation type="submission" date="2021-05" db="EMBL/GenBank/DDBJ databases">
        <authorList>
            <person name="Kalatzis P.G."/>
            <person name="Castillo D."/>
            <person name="D'Alvise P."/>
            <person name="Middelboe M."/>
            <person name="Gram L."/>
        </authorList>
    </citation>
    <scope>NUCLEOTIDE SEQUENCE</scope>
    <source>
        <strain evidence="5">90-11-286</strain>
    </source>
</reference>
<dbReference type="EMBL" id="JAHGUI010000017">
    <property type="protein sequence ID" value="MBT2917954.1"/>
    <property type="molecule type" value="Genomic_DNA"/>
</dbReference>
<organism evidence="2 7">
    <name type="scientific">Vibrio anguillarum</name>
    <name type="common">Listonella anguillarum</name>
    <dbReference type="NCBI Taxonomy" id="55601"/>
    <lineage>
        <taxon>Bacteria</taxon>
        <taxon>Pseudomonadati</taxon>
        <taxon>Pseudomonadota</taxon>
        <taxon>Gammaproteobacteria</taxon>
        <taxon>Vibrionales</taxon>
        <taxon>Vibrionaceae</taxon>
        <taxon>Vibrio</taxon>
    </lineage>
</organism>
<evidence type="ECO:0000313" key="8">
    <source>
        <dbReference type="Proteomes" id="UP000726136"/>
    </source>
</evidence>
<evidence type="ECO:0000313" key="3">
    <source>
        <dbReference type="EMBL" id="MBF4371701.1"/>
    </source>
</evidence>
<feature type="domain" description="STAS" evidence="1">
    <location>
        <begin position="11"/>
        <end position="73"/>
    </location>
</feature>
<dbReference type="EMBL" id="SCLC01000001">
    <property type="protein sequence ID" value="MBF4433052.1"/>
    <property type="molecule type" value="Genomic_DNA"/>
</dbReference>
<gene>
    <name evidence="2" type="ORF">EAY07_14810</name>
    <name evidence="3" type="ORF">EAY46_01165</name>
    <name evidence="4" type="ORF">ERJ77_00775</name>
    <name evidence="5" type="ORF">PL14_04570</name>
</gene>
<evidence type="ECO:0000313" key="2">
    <source>
        <dbReference type="EMBL" id="MBF4273273.1"/>
    </source>
</evidence>
<dbReference type="OrthoDB" id="5892935at2"/>
<dbReference type="EMBL" id="RDOM01000044">
    <property type="protein sequence ID" value="MBF4273273.1"/>
    <property type="molecule type" value="Genomic_DNA"/>
</dbReference>
<dbReference type="PANTHER" id="PTHR35849:SF2">
    <property type="entry name" value="BLR2341 PROTEIN"/>
    <property type="match status" value="1"/>
</dbReference>
<dbReference type="Pfam" id="PF13466">
    <property type="entry name" value="STAS_2"/>
    <property type="match status" value="1"/>
</dbReference>
<evidence type="ECO:0000259" key="1">
    <source>
        <dbReference type="PROSITE" id="PS50801"/>
    </source>
</evidence>
<reference evidence="7 8" key="2">
    <citation type="journal article" date="2021" name="PeerJ">
        <title>Analysis of 44 Vibrio anguillarum genomes reveals high genetic diversity.</title>
        <authorList>
            <person name="Hansen M.J."/>
            <person name="Dalsgaard I."/>
        </authorList>
    </citation>
    <scope>NUCLEOTIDE SEQUENCE [LARGE SCALE GENOMIC DNA]</scope>
    <source>
        <strain evidence="3 8">040915-1/1B</strain>
        <strain evidence="2 7">17-16730-2A</strain>
        <strain evidence="4">850617-1/1</strain>
    </source>
</reference>
<keyword evidence="8" id="KW-1185">Reference proteome</keyword>
<dbReference type="OMA" id="HSKAVID"/>
<name>A0A191W437_VIBAN</name>
<dbReference type="PANTHER" id="PTHR35849">
    <property type="entry name" value="BLR2341 PROTEIN"/>
    <property type="match status" value="1"/>
</dbReference>
<protein>
    <submittedName>
        <fullName evidence="2">STAS domain-containing protein</fullName>
    </submittedName>
</protein>
<dbReference type="InterPro" id="IPR036513">
    <property type="entry name" value="STAS_dom_sf"/>
</dbReference>
<dbReference type="RefSeq" id="WP_013856760.1">
    <property type="nucleotide sequence ID" value="NZ_AJYT02000142.1"/>
</dbReference>
<dbReference type="EMBL" id="RDPI01000002">
    <property type="protein sequence ID" value="MBF4371701.1"/>
    <property type="molecule type" value="Genomic_DNA"/>
</dbReference>
<evidence type="ECO:0000313" key="6">
    <source>
        <dbReference type="Proteomes" id="UP000078309"/>
    </source>
</evidence>
<dbReference type="InterPro" id="IPR002645">
    <property type="entry name" value="STAS_dom"/>
</dbReference>
<dbReference type="PROSITE" id="PS50801">
    <property type="entry name" value="STAS"/>
    <property type="match status" value="1"/>
</dbReference>
<accession>A0A191W437</accession>
<dbReference type="AlphaFoldDB" id="A0A191W437"/>
<evidence type="ECO:0000313" key="7">
    <source>
        <dbReference type="Proteomes" id="UP000722957"/>
    </source>
</evidence>
<dbReference type="Gene3D" id="3.30.750.24">
    <property type="entry name" value="STAS domain"/>
    <property type="match status" value="1"/>
</dbReference>
<reference evidence="5 6" key="1">
    <citation type="journal article" date="2017" name="J. Fish Dis.">
        <title>Comparative assessment of Vibrio virulence in marine fish larvae.</title>
        <authorList>
            <person name="Ronneseth A."/>
            <person name="Castillo D."/>
            <person name="D'Alvise P."/>
            <person name="Tonnesen O."/>
            <person name="Haugland G."/>
            <person name="Grotkjaer T."/>
            <person name="Engell-Sorensen K."/>
            <person name="Norremark L."/>
            <person name="Bergh O."/>
            <person name="Wergeland H.I."/>
            <person name="Gram L."/>
        </authorList>
    </citation>
    <scope>NUCLEOTIDE SEQUENCE [LARGE SCALE GENOMIC DNA]</scope>
    <source>
        <strain evidence="5 6">90-11-286</strain>
    </source>
</reference>
<evidence type="ECO:0000313" key="5">
    <source>
        <dbReference type="EMBL" id="MBT2917954.1"/>
    </source>
</evidence>
<dbReference type="CDD" id="cd07043">
    <property type="entry name" value="STAS_anti-anti-sigma_factors"/>
    <property type="match status" value="1"/>
</dbReference>
<dbReference type="KEGG" id="vau:VANGNB10_cI1409c"/>
<dbReference type="SUPFAM" id="SSF52091">
    <property type="entry name" value="SpoIIaa-like"/>
    <property type="match status" value="1"/>
</dbReference>